<sequence length="113" mass="12330">MPGSVSRRTVVLGAAASAVVPALQTLSAQPKRTHDIAIKAFRFEPEHMRVRIGDTIRWTNHDLAPHTATSDRSDWGTETLAQGQSGEIVVTEGMQTGYFCAFHPHMKGAFEIA</sequence>
<evidence type="ECO:0000313" key="4">
    <source>
        <dbReference type="EMBL" id="MDA4848161.1"/>
    </source>
</evidence>
<dbReference type="SUPFAM" id="SSF49503">
    <property type="entry name" value="Cupredoxins"/>
    <property type="match status" value="1"/>
</dbReference>
<evidence type="ECO:0000259" key="3">
    <source>
        <dbReference type="Pfam" id="PF00127"/>
    </source>
</evidence>
<dbReference type="InterPro" id="IPR052721">
    <property type="entry name" value="ET_Amicyanin"/>
</dbReference>
<dbReference type="RefSeq" id="WP_271092011.1">
    <property type="nucleotide sequence ID" value="NZ_JAPJZH010000019.1"/>
</dbReference>
<keyword evidence="2" id="KW-0186">Copper</keyword>
<dbReference type="InterPro" id="IPR000923">
    <property type="entry name" value="BlueCu_1"/>
</dbReference>
<dbReference type="PANTHER" id="PTHR36507:SF1">
    <property type="entry name" value="BLL1555 PROTEIN"/>
    <property type="match status" value="1"/>
</dbReference>
<proteinExistence type="predicted"/>
<name>A0ABT4VTW5_9HYPH</name>
<keyword evidence="1" id="KW-0479">Metal-binding</keyword>
<accession>A0ABT4VTW5</accession>
<dbReference type="Proteomes" id="UP001148313">
    <property type="component" value="Unassembled WGS sequence"/>
</dbReference>
<evidence type="ECO:0000313" key="5">
    <source>
        <dbReference type="Proteomes" id="UP001148313"/>
    </source>
</evidence>
<dbReference type="EMBL" id="JAPJZH010000019">
    <property type="protein sequence ID" value="MDA4848161.1"/>
    <property type="molecule type" value="Genomic_DNA"/>
</dbReference>
<dbReference type="PANTHER" id="PTHR36507">
    <property type="entry name" value="BLL1555 PROTEIN"/>
    <property type="match status" value="1"/>
</dbReference>
<feature type="domain" description="Blue (type 1) copper" evidence="3">
    <location>
        <begin position="35"/>
        <end position="109"/>
    </location>
</feature>
<dbReference type="Gene3D" id="2.60.40.420">
    <property type="entry name" value="Cupredoxins - blue copper proteins"/>
    <property type="match status" value="1"/>
</dbReference>
<keyword evidence="5" id="KW-1185">Reference proteome</keyword>
<evidence type="ECO:0000256" key="1">
    <source>
        <dbReference type="ARBA" id="ARBA00022723"/>
    </source>
</evidence>
<protein>
    <recommendedName>
        <fullName evidence="3">Blue (type 1) copper domain-containing protein</fullName>
    </recommendedName>
</protein>
<gene>
    <name evidence="4" type="ORF">OOZ53_22575</name>
</gene>
<comment type="caution">
    <text evidence="4">The sequence shown here is derived from an EMBL/GenBank/DDBJ whole genome shotgun (WGS) entry which is preliminary data.</text>
</comment>
<evidence type="ECO:0000256" key="2">
    <source>
        <dbReference type="ARBA" id="ARBA00023008"/>
    </source>
</evidence>
<dbReference type="InterPro" id="IPR008972">
    <property type="entry name" value="Cupredoxin"/>
</dbReference>
<dbReference type="Pfam" id="PF00127">
    <property type="entry name" value="Copper-bind"/>
    <property type="match status" value="1"/>
</dbReference>
<organism evidence="4 5">
    <name type="scientific">Hoeflea poritis</name>
    <dbReference type="NCBI Taxonomy" id="2993659"/>
    <lineage>
        <taxon>Bacteria</taxon>
        <taxon>Pseudomonadati</taxon>
        <taxon>Pseudomonadota</taxon>
        <taxon>Alphaproteobacteria</taxon>
        <taxon>Hyphomicrobiales</taxon>
        <taxon>Rhizobiaceae</taxon>
        <taxon>Hoeflea</taxon>
    </lineage>
</organism>
<reference evidence="4" key="1">
    <citation type="submission" date="2022-11" db="EMBL/GenBank/DDBJ databases">
        <title>Hoeflea poritis sp. nov., isolated from scleractinian coral Porites lutea.</title>
        <authorList>
            <person name="Zhang G."/>
            <person name="Wei Q."/>
            <person name="Cai L."/>
        </authorList>
    </citation>
    <scope>NUCLEOTIDE SEQUENCE</scope>
    <source>
        <strain evidence="4">E7-10</strain>
    </source>
</reference>